<proteinExistence type="predicted"/>
<organism evidence="1">
    <name type="scientific">Arundo donax</name>
    <name type="common">Giant reed</name>
    <name type="synonym">Donax arundinaceus</name>
    <dbReference type="NCBI Taxonomy" id="35708"/>
    <lineage>
        <taxon>Eukaryota</taxon>
        <taxon>Viridiplantae</taxon>
        <taxon>Streptophyta</taxon>
        <taxon>Embryophyta</taxon>
        <taxon>Tracheophyta</taxon>
        <taxon>Spermatophyta</taxon>
        <taxon>Magnoliopsida</taxon>
        <taxon>Liliopsida</taxon>
        <taxon>Poales</taxon>
        <taxon>Poaceae</taxon>
        <taxon>PACMAD clade</taxon>
        <taxon>Arundinoideae</taxon>
        <taxon>Arundineae</taxon>
        <taxon>Arundo</taxon>
    </lineage>
</organism>
<accession>A0A0A9B785</accession>
<reference evidence="1" key="1">
    <citation type="submission" date="2014-09" db="EMBL/GenBank/DDBJ databases">
        <authorList>
            <person name="Magalhaes I.L.F."/>
            <person name="Oliveira U."/>
            <person name="Santos F.R."/>
            <person name="Vidigal T.H.D.A."/>
            <person name="Brescovit A.D."/>
            <person name="Santos A.J."/>
        </authorList>
    </citation>
    <scope>NUCLEOTIDE SEQUENCE</scope>
    <source>
        <tissue evidence="1">Shoot tissue taken approximately 20 cm above the soil surface</tissue>
    </source>
</reference>
<evidence type="ECO:0000313" key="1">
    <source>
        <dbReference type="EMBL" id="JAD59879.1"/>
    </source>
</evidence>
<sequence length="12" mass="1509">MWLLLCPLEMFL</sequence>
<reference evidence="1" key="2">
    <citation type="journal article" date="2015" name="Data Brief">
        <title>Shoot transcriptome of the giant reed, Arundo donax.</title>
        <authorList>
            <person name="Barrero R.A."/>
            <person name="Guerrero F.D."/>
            <person name="Moolhuijzen P."/>
            <person name="Goolsby J.A."/>
            <person name="Tidwell J."/>
            <person name="Bellgard S.E."/>
            <person name="Bellgard M.I."/>
        </authorList>
    </citation>
    <scope>NUCLEOTIDE SEQUENCE</scope>
    <source>
        <tissue evidence="1">Shoot tissue taken approximately 20 cm above the soil surface</tissue>
    </source>
</reference>
<protein>
    <submittedName>
        <fullName evidence="1">Uncharacterized protein</fullName>
    </submittedName>
</protein>
<dbReference type="EMBL" id="GBRH01238016">
    <property type="protein sequence ID" value="JAD59879.1"/>
    <property type="molecule type" value="Transcribed_RNA"/>
</dbReference>
<name>A0A0A9B785_ARUDO</name>